<gene>
    <name evidence="2" type="ORF">Hamer_G031387</name>
</gene>
<protein>
    <submittedName>
        <fullName evidence="2">Uncharacterized protein</fullName>
    </submittedName>
</protein>
<proteinExistence type="predicted"/>
<feature type="non-terminal residue" evidence="2">
    <location>
        <position position="97"/>
    </location>
</feature>
<accession>A0A8J5MJC9</accession>
<evidence type="ECO:0000256" key="1">
    <source>
        <dbReference type="SAM" id="Phobius"/>
    </source>
</evidence>
<reference evidence="2" key="1">
    <citation type="journal article" date="2021" name="Sci. Adv.">
        <title>The American lobster genome reveals insights on longevity, neural, and immune adaptations.</title>
        <authorList>
            <person name="Polinski J.M."/>
            <person name="Zimin A.V."/>
            <person name="Clark K.F."/>
            <person name="Kohn A.B."/>
            <person name="Sadowski N."/>
            <person name="Timp W."/>
            <person name="Ptitsyn A."/>
            <person name="Khanna P."/>
            <person name="Romanova D.Y."/>
            <person name="Williams P."/>
            <person name="Greenwood S.J."/>
            <person name="Moroz L.L."/>
            <person name="Walt D.R."/>
            <person name="Bodnar A.G."/>
        </authorList>
    </citation>
    <scope>NUCLEOTIDE SEQUENCE</scope>
    <source>
        <strain evidence="2">GMGI-L3</strain>
    </source>
</reference>
<dbReference type="AlphaFoldDB" id="A0A8J5MJC9"/>
<dbReference type="Proteomes" id="UP000747542">
    <property type="component" value="Unassembled WGS sequence"/>
</dbReference>
<evidence type="ECO:0000313" key="3">
    <source>
        <dbReference type="Proteomes" id="UP000747542"/>
    </source>
</evidence>
<keyword evidence="1" id="KW-0812">Transmembrane</keyword>
<sequence>MTWPWLIWWISSSVIPIFLNSNFFITEGLLDDCVSDAQQETEAAEGAAIGLITWINCRTVNVEDVGVPGGPLMGPWWKPWWGPWDAVSWTKWIYLQQ</sequence>
<dbReference type="EMBL" id="JAHLQT010046477">
    <property type="protein sequence ID" value="KAG7153576.1"/>
    <property type="molecule type" value="Genomic_DNA"/>
</dbReference>
<keyword evidence="3" id="KW-1185">Reference proteome</keyword>
<organism evidence="2 3">
    <name type="scientific">Homarus americanus</name>
    <name type="common">American lobster</name>
    <dbReference type="NCBI Taxonomy" id="6706"/>
    <lineage>
        <taxon>Eukaryota</taxon>
        <taxon>Metazoa</taxon>
        <taxon>Ecdysozoa</taxon>
        <taxon>Arthropoda</taxon>
        <taxon>Crustacea</taxon>
        <taxon>Multicrustacea</taxon>
        <taxon>Malacostraca</taxon>
        <taxon>Eumalacostraca</taxon>
        <taxon>Eucarida</taxon>
        <taxon>Decapoda</taxon>
        <taxon>Pleocyemata</taxon>
        <taxon>Astacidea</taxon>
        <taxon>Nephropoidea</taxon>
        <taxon>Nephropidae</taxon>
        <taxon>Homarus</taxon>
    </lineage>
</organism>
<evidence type="ECO:0000313" key="2">
    <source>
        <dbReference type="EMBL" id="KAG7153576.1"/>
    </source>
</evidence>
<keyword evidence="1" id="KW-0472">Membrane</keyword>
<comment type="caution">
    <text evidence="2">The sequence shown here is derived from an EMBL/GenBank/DDBJ whole genome shotgun (WGS) entry which is preliminary data.</text>
</comment>
<feature type="transmembrane region" description="Helical" evidence="1">
    <location>
        <begin position="6"/>
        <end position="25"/>
    </location>
</feature>
<keyword evidence="1" id="KW-1133">Transmembrane helix</keyword>
<name>A0A8J5MJC9_HOMAM</name>